<accession>A0A375Z1H5</accession>
<organism evidence="1 2">
    <name type="scientific">Mycobacterium shimoidei</name>
    <dbReference type="NCBI Taxonomy" id="29313"/>
    <lineage>
        <taxon>Bacteria</taxon>
        <taxon>Bacillati</taxon>
        <taxon>Actinomycetota</taxon>
        <taxon>Actinomycetes</taxon>
        <taxon>Mycobacteriales</taxon>
        <taxon>Mycobacteriaceae</taxon>
        <taxon>Mycobacterium</taxon>
    </lineage>
</organism>
<proteinExistence type="predicted"/>
<gene>
    <name evidence="1" type="ORF">MSP7336_03219</name>
</gene>
<sequence length="425" mass="46590">MITVITANAQTWLTCADVCGMIDTMAAADPIRALNAQRLSAARKRYGYSLRELAIEVENVRKLRGDADLPERESLRQKIAQIERTGMLGPMWREDLAAVFGVEPDELFSVPIATALPHPLLVRLPVNRDVLAVIESRQQAHIEVEHTFGPQHARPLVESDLATIESLIAHAPSQIKTEMRHAAGATAEVAGWIAQDVGDHAAAEKLTHTAALHLRTAGPAFNAMILMRQSNILTRSDPDLAAVLAAEAAELIDGRDVGRLAASIARQQALAELFNQNEREFHRRAAAALELGDLQPHPHDHAIYAHAAYVASEIAFGYLRIDDPDKAVALLAGHHHAWTAHQYRDQTVADMRLLHAYIATGEYQQALALTDTAIPGYLAAPSQRARLHLAKAGTLVRDRRRRRNKDPILQQLAGRIKNATQGVIA</sequence>
<keyword evidence="2" id="KW-1185">Reference proteome</keyword>
<reference evidence="1 2" key="1">
    <citation type="submission" date="2018-05" db="EMBL/GenBank/DDBJ databases">
        <authorList>
            <consortium name="IHU Genomes"/>
        </authorList>
    </citation>
    <scope>NUCLEOTIDE SEQUENCE [LARGE SCALE GENOMIC DNA]</scope>
    <source>
        <strain evidence="1 2">P7336</strain>
    </source>
</reference>
<evidence type="ECO:0000313" key="1">
    <source>
        <dbReference type="EMBL" id="SRX94956.1"/>
    </source>
</evidence>
<protein>
    <recommendedName>
        <fullName evidence="3">HTH cro/C1-type domain-containing protein</fullName>
    </recommendedName>
</protein>
<dbReference type="Proteomes" id="UP000252015">
    <property type="component" value="Unassembled WGS sequence"/>
</dbReference>
<name>A0A375Z1H5_MYCSH</name>
<evidence type="ECO:0000313" key="2">
    <source>
        <dbReference type="Proteomes" id="UP000252015"/>
    </source>
</evidence>
<dbReference type="AlphaFoldDB" id="A0A375Z1H5"/>
<evidence type="ECO:0008006" key="3">
    <source>
        <dbReference type="Google" id="ProtNLM"/>
    </source>
</evidence>
<dbReference type="EMBL" id="UEGW01000001">
    <property type="protein sequence ID" value="SRX94956.1"/>
    <property type="molecule type" value="Genomic_DNA"/>
</dbReference>